<accession>A0A6H5H6L8</accession>
<reference evidence="1 2" key="1">
    <citation type="submission" date="2020-02" db="EMBL/GenBank/DDBJ databases">
        <authorList>
            <person name="Ferguson B K."/>
        </authorList>
    </citation>
    <scope>NUCLEOTIDE SEQUENCE [LARGE SCALE GENOMIC DNA]</scope>
</reference>
<proteinExistence type="predicted"/>
<name>A0A6H5H6L8_9HEMI</name>
<organism evidence="1 2">
    <name type="scientific">Nesidiocoris tenuis</name>
    <dbReference type="NCBI Taxonomy" id="355587"/>
    <lineage>
        <taxon>Eukaryota</taxon>
        <taxon>Metazoa</taxon>
        <taxon>Ecdysozoa</taxon>
        <taxon>Arthropoda</taxon>
        <taxon>Hexapoda</taxon>
        <taxon>Insecta</taxon>
        <taxon>Pterygota</taxon>
        <taxon>Neoptera</taxon>
        <taxon>Paraneoptera</taxon>
        <taxon>Hemiptera</taxon>
        <taxon>Heteroptera</taxon>
        <taxon>Panheteroptera</taxon>
        <taxon>Cimicomorpha</taxon>
        <taxon>Miridae</taxon>
        <taxon>Dicyphina</taxon>
        <taxon>Nesidiocoris</taxon>
    </lineage>
</organism>
<dbReference type="EMBL" id="CADCXU010024253">
    <property type="protein sequence ID" value="CAB0011700.1"/>
    <property type="molecule type" value="Genomic_DNA"/>
</dbReference>
<keyword evidence="2" id="KW-1185">Reference proteome</keyword>
<dbReference type="AlphaFoldDB" id="A0A6H5H6L8"/>
<dbReference type="Proteomes" id="UP000479000">
    <property type="component" value="Unassembled WGS sequence"/>
</dbReference>
<evidence type="ECO:0000313" key="2">
    <source>
        <dbReference type="Proteomes" id="UP000479000"/>
    </source>
</evidence>
<protein>
    <submittedName>
        <fullName evidence="1">Uncharacterized protein</fullName>
    </submittedName>
</protein>
<evidence type="ECO:0000313" key="1">
    <source>
        <dbReference type="EMBL" id="CAB0011700.1"/>
    </source>
</evidence>
<sequence>MNFHVKATKEPACADGLWDGEGNGLTCDNGLNAHAYRTFSKIIVSVPLFGYVFQFLFHCEFDFEFDDEFEFQFRASLTSSLIASLVDFHFEFNYEFEFLFHLRTSSNVDGLTKAHGVSARKEKEVGCNSNLGYVTTAFLVWTSEKGTAKESVQSRPYRNPIINLAAESIDSSPHGQHLAVVTARKTSDITTNYRSRITQGIFFEFCRIVLLVLRTNRLPSKPKCNSSIFEDPGRRGPRVMVEPGNWSLPIPLIWMSYK</sequence>
<gene>
    <name evidence="1" type="ORF">NTEN_LOCUS16607</name>
</gene>